<protein>
    <recommendedName>
        <fullName evidence="3">RRM domain-containing protein</fullName>
    </recommendedName>
</protein>
<organism evidence="4 5">
    <name type="scientific">Diploscapter pachys</name>
    <dbReference type="NCBI Taxonomy" id="2018661"/>
    <lineage>
        <taxon>Eukaryota</taxon>
        <taxon>Metazoa</taxon>
        <taxon>Ecdysozoa</taxon>
        <taxon>Nematoda</taxon>
        <taxon>Chromadorea</taxon>
        <taxon>Rhabditida</taxon>
        <taxon>Rhabditina</taxon>
        <taxon>Rhabditomorpha</taxon>
        <taxon>Rhabditoidea</taxon>
        <taxon>Rhabditidae</taxon>
        <taxon>Diploscapter</taxon>
    </lineage>
</organism>
<dbReference type="PANTHER" id="PTHR48034">
    <property type="entry name" value="TRANSFORMER-2 SEX-DETERMINING PROTEIN-RELATED"/>
    <property type="match status" value="1"/>
</dbReference>
<name>A0A2A2KX52_9BILA</name>
<dbReference type="InterPro" id="IPR000504">
    <property type="entry name" value="RRM_dom"/>
</dbReference>
<accession>A0A2A2KX52</accession>
<comment type="caution">
    <text evidence="4">The sequence shown here is derived from an EMBL/GenBank/DDBJ whole genome shotgun (WGS) entry which is preliminary data.</text>
</comment>
<dbReference type="STRING" id="2018661.A0A2A2KX52"/>
<evidence type="ECO:0000313" key="5">
    <source>
        <dbReference type="Proteomes" id="UP000218231"/>
    </source>
</evidence>
<dbReference type="InterPro" id="IPR035979">
    <property type="entry name" value="RBD_domain_sf"/>
</dbReference>
<proteinExistence type="predicted"/>
<dbReference type="OrthoDB" id="439808at2759"/>
<dbReference type="Gene3D" id="3.30.70.330">
    <property type="match status" value="1"/>
</dbReference>
<evidence type="ECO:0000313" key="4">
    <source>
        <dbReference type="EMBL" id="PAV78462.1"/>
    </source>
</evidence>
<evidence type="ECO:0000256" key="2">
    <source>
        <dbReference type="SAM" id="MobiDB-lite"/>
    </source>
</evidence>
<dbReference type="InterPro" id="IPR050441">
    <property type="entry name" value="RBM"/>
</dbReference>
<dbReference type="Pfam" id="PF00076">
    <property type="entry name" value="RRM_1"/>
    <property type="match status" value="1"/>
</dbReference>
<evidence type="ECO:0000256" key="1">
    <source>
        <dbReference type="PROSITE-ProRule" id="PRU00176"/>
    </source>
</evidence>
<dbReference type="GO" id="GO:0003723">
    <property type="term" value="F:RNA binding"/>
    <property type="evidence" value="ECO:0007669"/>
    <property type="project" value="UniProtKB-UniRule"/>
</dbReference>
<feature type="compositionally biased region" description="Basic and acidic residues" evidence="2">
    <location>
        <begin position="193"/>
        <end position="218"/>
    </location>
</feature>
<dbReference type="InterPro" id="IPR012677">
    <property type="entry name" value="Nucleotide-bd_a/b_plait_sf"/>
</dbReference>
<feature type="compositionally biased region" description="Basic residues" evidence="2">
    <location>
        <begin position="49"/>
        <end position="71"/>
    </location>
</feature>
<sequence>MDRSPSRSRTRTRSRTFSRSPYARSRSRSYEERISRSPIRDATPEPRQRTRTRSRTFSRSPVRRHSNRQSRSRTPPTRRGGRFPPNKRDNPDPSRCLGVFNLSVYTTDKDVRELFGEFGNIEKVDLIYDHPTGRSRGFGFVYFDRVEYATKARDKLNGSEVDGHKIRVDYSLTRRAHTPTPGQYMGYPPRKPSRYEERHDSRRDDRFRGPPPRKDYFAENRIFGKNRQSYKSGYYGEARKASPVKSSHR</sequence>
<dbReference type="Proteomes" id="UP000218231">
    <property type="component" value="Unassembled WGS sequence"/>
</dbReference>
<feature type="region of interest" description="Disordered" evidence="2">
    <location>
        <begin position="175"/>
        <end position="249"/>
    </location>
</feature>
<dbReference type="PROSITE" id="PS50102">
    <property type="entry name" value="RRM"/>
    <property type="match status" value="1"/>
</dbReference>
<feature type="domain" description="RRM" evidence="3">
    <location>
        <begin position="95"/>
        <end position="173"/>
    </location>
</feature>
<dbReference type="AlphaFoldDB" id="A0A2A2KX52"/>
<dbReference type="SUPFAM" id="SSF54928">
    <property type="entry name" value="RNA-binding domain, RBD"/>
    <property type="match status" value="1"/>
</dbReference>
<reference evidence="4 5" key="1">
    <citation type="journal article" date="2017" name="Curr. Biol.">
        <title>Genome architecture and evolution of a unichromosomal asexual nematode.</title>
        <authorList>
            <person name="Fradin H."/>
            <person name="Zegar C."/>
            <person name="Gutwein M."/>
            <person name="Lucas J."/>
            <person name="Kovtun M."/>
            <person name="Corcoran D."/>
            <person name="Baugh L.R."/>
            <person name="Kiontke K."/>
            <person name="Gunsalus K."/>
            <person name="Fitch D.H."/>
            <person name="Piano F."/>
        </authorList>
    </citation>
    <scope>NUCLEOTIDE SEQUENCE [LARGE SCALE GENOMIC DNA]</scope>
    <source>
        <strain evidence="4">PF1309</strain>
    </source>
</reference>
<keyword evidence="1" id="KW-0694">RNA-binding</keyword>
<dbReference type="CDD" id="cd12363">
    <property type="entry name" value="RRM_TRA2"/>
    <property type="match status" value="1"/>
</dbReference>
<feature type="compositionally biased region" description="Basic and acidic residues" evidence="2">
    <location>
        <begin position="28"/>
        <end position="48"/>
    </location>
</feature>
<keyword evidence="5" id="KW-1185">Reference proteome</keyword>
<feature type="region of interest" description="Disordered" evidence="2">
    <location>
        <begin position="1"/>
        <end position="94"/>
    </location>
</feature>
<dbReference type="EMBL" id="LIAE01007556">
    <property type="protein sequence ID" value="PAV78462.1"/>
    <property type="molecule type" value="Genomic_DNA"/>
</dbReference>
<feature type="compositionally biased region" description="Basic residues" evidence="2">
    <location>
        <begin position="1"/>
        <end position="16"/>
    </location>
</feature>
<dbReference type="SMART" id="SM00360">
    <property type="entry name" value="RRM"/>
    <property type="match status" value="1"/>
</dbReference>
<gene>
    <name evidence="4" type="ORF">WR25_14791</name>
</gene>
<evidence type="ECO:0000259" key="3">
    <source>
        <dbReference type="PROSITE" id="PS50102"/>
    </source>
</evidence>